<dbReference type="PANTHER" id="PTHR46015">
    <property type="entry name" value="ZGC:172121"/>
    <property type="match status" value="1"/>
</dbReference>
<dbReference type="GO" id="GO:0032259">
    <property type="term" value="P:methylation"/>
    <property type="evidence" value="ECO:0007669"/>
    <property type="project" value="UniProtKB-KW"/>
</dbReference>
<evidence type="ECO:0000313" key="7">
    <source>
        <dbReference type="EMBL" id="MFC7344121.1"/>
    </source>
</evidence>
<dbReference type="InterPro" id="IPR036589">
    <property type="entry name" value="HCY_dom_sf"/>
</dbReference>
<dbReference type="GO" id="GO:0008168">
    <property type="term" value="F:methyltransferase activity"/>
    <property type="evidence" value="ECO:0007669"/>
    <property type="project" value="UniProtKB-KW"/>
</dbReference>
<sequence>MNRPLVLDGGLATELEAMGHDLADALWSARLLADAPEEIVAAHAAFYRAGADIATTASYQASFAGFADRGISRAEAERLLRRSVELARLAGEIEGGETRIVAASVGPYGATLADGSEYRGDYGLSKQQLRDFHLPRMEVLAESRPDVLALETVPDVREAEVLVEAVAEIGIPAWLSYTVDGGKTRAGQSLVDAFALAESDAIGWVGVNCSAPDEVLPALEIARRSTPKPLIAYPNSGESWDSDHRTWIGATHLSADQAREWRTAGAKIIGGCCRVPPEEITALAHALTTT</sequence>
<gene>
    <name evidence="7" type="primary">mmuM</name>
    <name evidence="7" type="ORF">ACFQRI_22160</name>
</gene>
<evidence type="ECO:0000256" key="1">
    <source>
        <dbReference type="ARBA" id="ARBA00022603"/>
    </source>
</evidence>
<dbReference type="Proteomes" id="UP001596504">
    <property type="component" value="Unassembled WGS sequence"/>
</dbReference>
<dbReference type="PIRSF" id="PIRSF037505">
    <property type="entry name" value="Betaine_HMT"/>
    <property type="match status" value="1"/>
</dbReference>
<proteinExistence type="predicted"/>
<dbReference type="EC" id="2.1.1.10" evidence="7"/>
<keyword evidence="8" id="KW-1185">Reference proteome</keyword>
<dbReference type="PROSITE" id="PS50970">
    <property type="entry name" value="HCY"/>
    <property type="match status" value="1"/>
</dbReference>
<dbReference type="Gene3D" id="3.20.20.330">
    <property type="entry name" value="Homocysteine-binding-like domain"/>
    <property type="match status" value="1"/>
</dbReference>
<evidence type="ECO:0000256" key="2">
    <source>
        <dbReference type="ARBA" id="ARBA00022679"/>
    </source>
</evidence>
<dbReference type="PANTHER" id="PTHR46015:SF1">
    <property type="entry name" value="HOMOCYSTEINE S-METHYLTRANSFERASE-LIKE ISOFORM 1"/>
    <property type="match status" value="1"/>
</dbReference>
<dbReference type="InterPro" id="IPR017226">
    <property type="entry name" value="BHMT-like"/>
</dbReference>
<feature type="domain" description="Hcy-binding" evidence="6">
    <location>
        <begin position="1"/>
        <end position="287"/>
    </location>
</feature>
<reference evidence="8" key="1">
    <citation type="journal article" date="2019" name="Int. J. Syst. Evol. Microbiol.">
        <title>The Global Catalogue of Microorganisms (GCM) 10K type strain sequencing project: providing services to taxonomists for standard genome sequencing and annotation.</title>
        <authorList>
            <consortium name="The Broad Institute Genomics Platform"/>
            <consortium name="The Broad Institute Genome Sequencing Center for Infectious Disease"/>
            <person name="Wu L."/>
            <person name="Ma J."/>
        </authorList>
    </citation>
    <scope>NUCLEOTIDE SEQUENCE [LARGE SCALE GENOMIC DNA]</scope>
    <source>
        <strain evidence="8">WLHS5</strain>
    </source>
</reference>
<accession>A0ABW2LU15</accession>
<evidence type="ECO:0000256" key="5">
    <source>
        <dbReference type="PROSITE-ProRule" id="PRU00333"/>
    </source>
</evidence>
<dbReference type="InterPro" id="IPR051486">
    <property type="entry name" value="Hcy_S-methyltransferase"/>
</dbReference>
<feature type="binding site" evidence="5">
    <location>
        <position position="273"/>
    </location>
    <ligand>
        <name>Zn(2+)</name>
        <dbReference type="ChEBI" id="CHEBI:29105"/>
    </ligand>
</feature>
<organism evidence="7 8">
    <name type="scientific">Saccharopolyspora griseoalba</name>
    <dbReference type="NCBI Taxonomy" id="1431848"/>
    <lineage>
        <taxon>Bacteria</taxon>
        <taxon>Bacillati</taxon>
        <taxon>Actinomycetota</taxon>
        <taxon>Actinomycetes</taxon>
        <taxon>Pseudonocardiales</taxon>
        <taxon>Pseudonocardiaceae</taxon>
        <taxon>Saccharopolyspora</taxon>
    </lineage>
</organism>
<keyword evidence="4 5" id="KW-0862">Zinc</keyword>
<feature type="binding site" evidence="5">
    <location>
        <position position="209"/>
    </location>
    <ligand>
        <name>Zn(2+)</name>
        <dbReference type="ChEBI" id="CHEBI:29105"/>
    </ligand>
</feature>
<feature type="binding site" evidence="5">
    <location>
        <position position="272"/>
    </location>
    <ligand>
        <name>Zn(2+)</name>
        <dbReference type="ChEBI" id="CHEBI:29105"/>
    </ligand>
</feature>
<keyword evidence="3 5" id="KW-0479">Metal-binding</keyword>
<comment type="cofactor">
    <cofactor evidence="5">
        <name>Zn(2+)</name>
        <dbReference type="ChEBI" id="CHEBI:29105"/>
    </cofactor>
</comment>
<name>A0ABW2LU15_9PSEU</name>
<evidence type="ECO:0000256" key="4">
    <source>
        <dbReference type="ARBA" id="ARBA00022833"/>
    </source>
</evidence>
<keyword evidence="2 5" id="KW-0808">Transferase</keyword>
<evidence type="ECO:0000313" key="8">
    <source>
        <dbReference type="Proteomes" id="UP001596504"/>
    </source>
</evidence>
<comment type="caution">
    <text evidence="7">The sequence shown here is derived from an EMBL/GenBank/DDBJ whole genome shotgun (WGS) entry which is preliminary data.</text>
</comment>
<dbReference type="SUPFAM" id="SSF82282">
    <property type="entry name" value="Homocysteine S-methyltransferase"/>
    <property type="match status" value="1"/>
</dbReference>
<dbReference type="RefSeq" id="WP_380671662.1">
    <property type="nucleotide sequence ID" value="NZ_JBHTCJ010000013.1"/>
</dbReference>
<evidence type="ECO:0000256" key="3">
    <source>
        <dbReference type="ARBA" id="ARBA00022723"/>
    </source>
</evidence>
<evidence type="ECO:0000259" key="6">
    <source>
        <dbReference type="PROSITE" id="PS50970"/>
    </source>
</evidence>
<dbReference type="NCBIfam" id="NF007020">
    <property type="entry name" value="PRK09485.1"/>
    <property type="match status" value="1"/>
</dbReference>
<dbReference type="Pfam" id="PF02574">
    <property type="entry name" value="S-methyl_trans"/>
    <property type="match status" value="1"/>
</dbReference>
<dbReference type="InterPro" id="IPR003726">
    <property type="entry name" value="HCY_dom"/>
</dbReference>
<dbReference type="EMBL" id="JBHTCJ010000013">
    <property type="protein sequence ID" value="MFC7344121.1"/>
    <property type="molecule type" value="Genomic_DNA"/>
</dbReference>
<keyword evidence="1 5" id="KW-0489">Methyltransferase</keyword>
<protein>
    <submittedName>
        <fullName evidence="7">Homocysteine S-methyltransferase</fullName>
        <ecNumber evidence="7">2.1.1.10</ecNumber>
    </submittedName>
</protein>